<feature type="domain" description="PilZ" evidence="1">
    <location>
        <begin position="99"/>
        <end position="207"/>
    </location>
</feature>
<gene>
    <name evidence="3" type="ORF">BLITH_0146</name>
</gene>
<evidence type="ECO:0000313" key="4">
    <source>
        <dbReference type="Proteomes" id="UP000244016"/>
    </source>
</evidence>
<dbReference type="InterPro" id="IPR009926">
    <property type="entry name" value="T3SS_YcgR_PilZN"/>
</dbReference>
<sequence>MEFRLGQKILLEPLAEVSPRYESRIADVGEYELFVEPLYDLSRRTFRPFVPEGTGFLAFVSGGDGAAYRFSTHVLGVRRDQIWLVALRRPRAEELVRVQRRGYLRVPVLLDLRVRRNEGEEFFAISRDISAGGISFYLSPENLLVPGERITVSFSLRLASGERRDFRPEGEVVRIFGESAAPPRTAAAVRFLRLSPEEERFLVRYSFERQRELKEKGYPEPLGK</sequence>
<dbReference type="EMBL" id="PEBW01000006">
    <property type="protein sequence ID" value="PTQ51320.1"/>
    <property type="molecule type" value="Genomic_DNA"/>
</dbReference>
<evidence type="ECO:0000259" key="2">
    <source>
        <dbReference type="Pfam" id="PF12945"/>
    </source>
</evidence>
<accession>A0A2T5G557</accession>
<evidence type="ECO:0000259" key="1">
    <source>
        <dbReference type="Pfam" id="PF07238"/>
    </source>
</evidence>
<dbReference type="AlphaFoldDB" id="A0A2T5G557"/>
<reference evidence="3 4" key="1">
    <citation type="submission" date="2017-08" db="EMBL/GenBank/DDBJ databases">
        <title>Burning lignite coal seam in the remote Altai Mountains harbors a hydrogen-driven thermophilic microbial community.</title>
        <authorList>
            <person name="Kadnikov V.V."/>
            <person name="Mardanov A.V."/>
            <person name="Ivasenko D."/>
            <person name="Beletsky A.V."/>
            <person name="Karnachuk O.V."/>
            <person name="Ravin N.V."/>
        </authorList>
    </citation>
    <scope>NUCLEOTIDE SEQUENCE [LARGE SCALE GENOMIC DNA]</scope>
    <source>
        <strain evidence="3">AL31</strain>
    </source>
</reference>
<proteinExistence type="predicted"/>
<dbReference type="GO" id="GO:0035438">
    <property type="term" value="F:cyclic-di-GMP binding"/>
    <property type="evidence" value="ECO:0007669"/>
    <property type="project" value="InterPro"/>
</dbReference>
<evidence type="ECO:0000313" key="3">
    <source>
        <dbReference type="EMBL" id="PTQ51320.1"/>
    </source>
</evidence>
<name>A0A2T5G557_9BACL</name>
<dbReference type="Pfam" id="PF07238">
    <property type="entry name" value="PilZ"/>
    <property type="match status" value="1"/>
</dbReference>
<dbReference type="Pfam" id="PF12945">
    <property type="entry name" value="PilZNR"/>
    <property type="match status" value="1"/>
</dbReference>
<protein>
    <recommendedName>
        <fullName evidence="5">C-di-GMP-binding flagellar brake protein YcgR</fullName>
    </recommendedName>
</protein>
<dbReference type="SUPFAM" id="SSF141371">
    <property type="entry name" value="PilZ domain-like"/>
    <property type="match status" value="1"/>
</dbReference>
<dbReference type="Gene3D" id="2.40.10.220">
    <property type="entry name" value="predicted glycosyltransferase like domains"/>
    <property type="match status" value="1"/>
</dbReference>
<evidence type="ECO:0008006" key="5">
    <source>
        <dbReference type="Google" id="ProtNLM"/>
    </source>
</evidence>
<dbReference type="Proteomes" id="UP000244016">
    <property type="component" value="Unassembled WGS sequence"/>
</dbReference>
<organism evidence="3 4">
    <name type="scientific">Brockia lithotrophica</name>
    <dbReference type="NCBI Taxonomy" id="933949"/>
    <lineage>
        <taxon>Bacteria</taxon>
        <taxon>Bacillati</taxon>
        <taxon>Bacillota</taxon>
        <taxon>Bacilli</taxon>
        <taxon>Bacillales</taxon>
        <taxon>Bacillales Family X. Incertae Sedis</taxon>
        <taxon>Brockia</taxon>
    </lineage>
</organism>
<comment type="caution">
    <text evidence="3">The sequence shown here is derived from an EMBL/GenBank/DDBJ whole genome shotgun (WGS) entry which is preliminary data.</text>
</comment>
<feature type="domain" description="Type III secretion system flagellar brake protein YcgR PilZN" evidence="2">
    <location>
        <begin position="5"/>
        <end position="90"/>
    </location>
</feature>
<dbReference type="InterPro" id="IPR009875">
    <property type="entry name" value="PilZ_domain"/>
</dbReference>